<keyword evidence="1" id="KW-1133">Transmembrane helix</keyword>
<dbReference type="Proteomes" id="UP000075398">
    <property type="component" value="Unassembled WGS sequence"/>
</dbReference>
<keyword evidence="1" id="KW-0812">Transmembrane</keyword>
<evidence type="ECO:0000256" key="1">
    <source>
        <dbReference type="SAM" id="Phobius"/>
    </source>
</evidence>
<evidence type="ECO:0000313" key="2">
    <source>
        <dbReference type="EMBL" id="KYC53716.1"/>
    </source>
</evidence>
<sequence>MLYFKNKLYNKAFFIYSLVNLALKIRYLGGNPFGRRFL</sequence>
<dbReference type="AlphaFoldDB" id="A0A150J943"/>
<organism evidence="2 3">
    <name type="scientific">Candidatus Methanofastidiosum methylothiophilum</name>
    <dbReference type="NCBI Taxonomy" id="1705564"/>
    <lineage>
        <taxon>Archaea</taxon>
        <taxon>Methanobacteriati</taxon>
        <taxon>Methanobacteriota</taxon>
        <taxon>Stenosarchaea group</taxon>
        <taxon>Candidatus Methanofastidiosia</taxon>
        <taxon>Candidatus Methanofastidiosales</taxon>
        <taxon>Candidatus Methanofastidiosaceae</taxon>
        <taxon>Candidatus Methanofastidiosum</taxon>
    </lineage>
</organism>
<name>A0A150J943_9EURY</name>
<feature type="transmembrane region" description="Helical" evidence="1">
    <location>
        <begin position="12"/>
        <end position="29"/>
    </location>
</feature>
<gene>
    <name evidence="2" type="ORF">AMQ22_00102</name>
</gene>
<proteinExistence type="predicted"/>
<keyword evidence="1" id="KW-0472">Membrane</keyword>
<dbReference type="EMBL" id="LNGC01000002">
    <property type="protein sequence ID" value="KYC53716.1"/>
    <property type="molecule type" value="Genomic_DNA"/>
</dbReference>
<comment type="caution">
    <text evidence="2">The sequence shown here is derived from an EMBL/GenBank/DDBJ whole genome shotgun (WGS) entry which is preliminary data.</text>
</comment>
<evidence type="ECO:0000313" key="3">
    <source>
        <dbReference type="Proteomes" id="UP000075398"/>
    </source>
</evidence>
<reference evidence="2 3" key="1">
    <citation type="journal article" date="2016" name="ISME J.">
        <title>Chasing the elusive Euryarchaeota class WSA2: genomes reveal a uniquely fastidious methyl-reducing methanogen.</title>
        <authorList>
            <person name="Nobu M.K."/>
            <person name="Narihiro T."/>
            <person name="Kuroda K."/>
            <person name="Mei R."/>
            <person name="Liu W.T."/>
        </authorList>
    </citation>
    <scope>NUCLEOTIDE SEQUENCE [LARGE SCALE GENOMIC DNA]</scope>
    <source>
        <strain evidence="2">U1lsi0528_Bin055</strain>
    </source>
</reference>
<accession>A0A150J943</accession>
<protein>
    <submittedName>
        <fullName evidence="2">Uncharacterized protein</fullName>
    </submittedName>
</protein>